<gene>
    <name evidence="3" type="ORF">CRIB_664</name>
</gene>
<dbReference type="KEGG" id="ril:CRIB_664"/>
<dbReference type="Proteomes" id="UP000245622">
    <property type="component" value="Chromosome 1"/>
</dbReference>
<feature type="compositionally biased region" description="Low complexity" evidence="1">
    <location>
        <begin position="103"/>
        <end position="120"/>
    </location>
</feature>
<keyword evidence="2" id="KW-0472">Membrane</keyword>
<proteinExistence type="predicted"/>
<dbReference type="RefSeq" id="WP_180703134.1">
    <property type="nucleotide sequence ID" value="NZ_CAJUCR010000001.1"/>
</dbReference>
<feature type="compositionally biased region" description="Low complexity" evidence="1">
    <location>
        <begin position="83"/>
        <end position="94"/>
    </location>
</feature>
<evidence type="ECO:0000313" key="4">
    <source>
        <dbReference type="Proteomes" id="UP000245622"/>
    </source>
</evidence>
<keyword evidence="2" id="KW-0812">Transmembrane</keyword>
<evidence type="ECO:0000256" key="1">
    <source>
        <dbReference type="SAM" id="MobiDB-lite"/>
    </source>
</evidence>
<evidence type="ECO:0000313" key="3">
    <source>
        <dbReference type="EMBL" id="CED93417.1"/>
    </source>
</evidence>
<reference evidence="3 4" key="1">
    <citation type="submission" date="2014-04" db="EMBL/GenBank/DDBJ databases">
        <authorList>
            <person name="Hornung B.V."/>
        </authorList>
    </citation>
    <scope>NUCLEOTIDE SEQUENCE [LARGE SCALE GENOMIC DNA]</scope>
    <source>
        <strain evidence="3 4">CRIB</strain>
    </source>
</reference>
<feature type="transmembrane region" description="Helical" evidence="2">
    <location>
        <begin position="158"/>
        <end position="179"/>
    </location>
</feature>
<name>A0A1V1HZX4_9FIRM</name>
<keyword evidence="4" id="KW-1185">Reference proteome</keyword>
<dbReference type="EMBL" id="LN555523">
    <property type="protein sequence ID" value="CED93417.1"/>
    <property type="molecule type" value="Genomic_DNA"/>
</dbReference>
<accession>A0A1V1HZX4</accession>
<feature type="compositionally biased region" description="Low complexity" evidence="1">
    <location>
        <begin position="45"/>
        <end position="70"/>
    </location>
</feature>
<dbReference type="GeneID" id="82204845"/>
<evidence type="ECO:0000256" key="2">
    <source>
        <dbReference type="SAM" id="Phobius"/>
    </source>
</evidence>
<feature type="region of interest" description="Disordered" evidence="1">
    <location>
        <begin position="45"/>
        <end position="123"/>
    </location>
</feature>
<dbReference type="AlphaFoldDB" id="A0A1V1HZX4"/>
<protein>
    <submittedName>
        <fullName evidence="3">Uncharacterized protein</fullName>
    </submittedName>
</protein>
<keyword evidence="2" id="KW-1133">Transmembrane helix</keyword>
<sequence>MRNKKIKIAYLLTTFIFLFTYIGGLLGNIKSYAYDDTYVALVSTTKPSSGSFKSSTKSSTKNYSTKPKSTIKPDSGSFSIKPNTSSNNSGSSSTIKPDSGSFSTTPKNNNSSNNNTNANNDYGDYGGSRSKKSIFGGSYYGGYSPFRRVFFGYGVSSWIMKLVMIITVIVVIYIVIDYIRSKRD</sequence>
<organism evidence="3 4">
    <name type="scientific">Romboutsia ilealis</name>
    <dbReference type="NCBI Taxonomy" id="1115758"/>
    <lineage>
        <taxon>Bacteria</taxon>
        <taxon>Bacillati</taxon>
        <taxon>Bacillota</taxon>
        <taxon>Clostridia</taxon>
        <taxon>Peptostreptococcales</taxon>
        <taxon>Peptostreptococcaceae</taxon>
        <taxon>Romboutsia</taxon>
    </lineage>
</organism>
<feature type="transmembrane region" description="Helical" evidence="2">
    <location>
        <begin position="9"/>
        <end position="29"/>
    </location>
</feature>